<dbReference type="GO" id="GO:0006427">
    <property type="term" value="P:histidyl-tRNA aminoacylation"/>
    <property type="evidence" value="ECO:0007669"/>
    <property type="project" value="TreeGrafter"/>
</dbReference>
<dbReference type="GO" id="GO:0005739">
    <property type="term" value="C:mitochondrion"/>
    <property type="evidence" value="ECO:0007669"/>
    <property type="project" value="TreeGrafter"/>
</dbReference>
<dbReference type="GO" id="GO:0005829">
    <property type="term" value="C:cytosol"/>
    <property type="evidence" value="ECO:0007669"/>
    <property type="project" value="TreeGrafter"/>
</dbReference>
<dbReference type="GO" id="GO:0032543">
    <property type="term" value="P:mitochondrial translation"/>
    <property type="evidence" value="ECO:0007669"/>
    <property type="project" value="TreeGrafter"/>
</dbReference>
<dbReference type="Proteomes" id="UP000266673">
    <property type="component" value="Unassembled WGS sequence"/>
</dbReference>
<dbReference type="GO" id="GO:0004821">
    <property type="term" value="F:histidine-tRNA ligase activity"/>
    <property type="evidence" value="ECO:0007669"/>
    <property type="project" value="TreeGrafter"/>
</dbReference>
<sequence>MSSKGRGVKTTKNGSITESSDNSRVVKKSIQSIKNVSFIWTVGILLTLIFLHSMIIKFLHTTFFQSRFPLPWLYSSTSNNLSLPEISTWNFSLSNLLNLNLSWFDISNWGSFIWNSPMTDVITWDASKNNAETLKIGATTLESSMDFSNNRRELTIEGVEAFAYTLSENTTLHLCRKYTFVNDDTRLNKIGEEGCQKEMTEEKELDPNIADRIGEYVKLKGNKELLDKLFLDQSLISNNNTKTGLNDMVLLFKYLEIFGVLDKVFLAKKISQLSYNYF</sequence>
<dbReference type="Gene3D" id="3.30.930.10">
    <property type="entry name" value="Bira Bifunctional Protein, Domain 2"/>
    <property type="match status" value="1"/>
</dbReference>
<gene>
    <name evidence="2" type="ORF">C2G38_2233088</name>
</gene>
<dbReference type="PANTHER" id="PTHR11476">
    <property type="entry name" value="HISTIDYL-TRNA SYNTHETASE"/>
    <property type="match status" value="1"/>
</dbReference>
<dbReference type="OrthoDB" id="687730at2759"/>
<keyword evidence="1" id="KW-1133">Transmembrane helix</keyword>
<keyword evidence="3" id="KW-1185">Reference proteome</keyword>
<dbReference type="EMBL" id="QKWP01003662">
    <property type="protein sequence ID" value="RIB00754.1"/>
    <property type="molecule type" value="Genomic_DNA"/>
</dbReference>
<feature type="transmembrane region" description="Helical" evidence="1">
    <location>
        <begin position="37"/>
        <end position="59"/>
    </location>
</feature>
<accession>A0A397TSI3</accession>
<comment type="caution">
    <text evidence="2">The sequence shown here is derived from an EMBL/GenBank/DDBJ whole genome shotgun (WGS) entry which is preliminary data.</text>
</comment>
<keyword evidence="1" id="KW-0472">Membrane</keyword>
<dbReference type="PANTHER" id="PTHR11476:SF7">
    <property type="entry name" value="HISTIDINE--TRNA LIGASE"/>
    <property type="match status" value="1"/>
</dbReference>
<keyword evidence="1" id="KW-0812">Transmembrane</keyword>
<evidence type="ECO:0000256" key="1">
    <source>
        <dbReference type="SAM" id="Phobius"/>
    </source>
</evidence>
<reference evidence="2 3" key="1">
    <citation type="submission" date="2018-06" db="EMBL/GenBank/DDBJ databases">
        <title>Comparative genomics reveals the genomic features of Rhizophagus irregularis, R. cerebriforme, R. diaphanum and Gigaspora rosea, and their symbiotic lifestyle signature.</title>
        <authorList>
            <person name="Morin E."/>
            <person name="San Clemente H."/>
            <person name="Chen E.C.H."/>
            <person name="De La Providencia I."/>
            <person name="Hainaut M."/>
            <person name="Kuo A."/>
            <person name="Kohler A."/>
            <person name="Murat C."/>
            <person name="Tang N."/>
            <person name="Roy S."/>
            <person name="Loubradou J."/>
            <person name="Henrissat B."/>
            <person name="Grigoriev I.V."/>
            <person name="Corradi N."/>
            <person name="Roux C."/>
            <person name="Martin F.M."/>
        </authorList>
    </citation>
    <scope>NUCLEOTIDE SEQUENCE [LARGE SCALE GENOMIC DNA]</scope>
    <source>
        <strain evidence="2 3">DAOM 194757</strain>
    </source>
</reference>
<name>A0A397TSI3_9GLOM</name>
<dbReference type="GO" id="GO:0003723">
    <property type="term" value="F:RNA binding"/>
    <property type="evidence" value="ECO:0007669"/>
    <property type="project" value="TreeGrafter"/>
</dbReference>
<organism evidence="2 3">
    <name type="scientific">Gigaspora rosea</name>
    <dbReference type="NCBI Taxonomy" id="44941"/>
    <lineage>
        <taxon>Eukaryota</taxon>
        <taxon>Fungi</taxon>
        <taxon>Fungi incertae sedis</taxon>
        <taxon>Mucoromycota</taxon>
        <taxon>Glomeromycotina</taxon>
        <taxon>Glomeromycetes</taxon>
        <taxon>Diversisporales</taxon>
        <taxon>Gigasporaceae</taxon>
        <taxon>Gigaspora</taxon>
    </lineage>
</organism>
<dbReference type="STRING" id="44941.A0A397TSI3"/>
<evidence type="ECO:0000313" key="2">
    <source>
        <dbReference type="EMBL" id="RIB00754.1"/>
    </source>
</evidence>
<dbReference type="InterPro" id="IPR045864">
    <property type="entry name" value="aa-tRNA-synth_II/BPL/LPL"/>
</dbReference>
<evidence type="ECO:0000313" key="3">
    <source>
        <dbReference type="Proteomes" id="UP000266673"/>
    </source>
</evidence>
<protein>
    <submittedName>
        <fullName evidence="2">Uncharacterized protein</fullName>
    </submittedName>
</protein>
<proteinExistence type="predicted"/>
<dbReference type="AlphaFoldDB" id="A0A397TSI3"/>